<dbReference type="EC" id="2.4.1.187" evidence="5"/>
<dbReference type="UniPathway" id="UPA00632"/>
<reference evidence="6 7" key="1">
    <citation type="journal article" date="2015" name="Genome Announc.">
        <title>Expanding the biotechnology potential of lactobacilli through comparative genomics of 213 strains and associated genera.</title>
        <authorList>
            <person name="Sun Z."/>
            <person name="Harris H.M."/>
            <person name="McCann A."/>
            <person name="Guo C."/>
            <person name="Argimon S."/>
            <person name="Zhang W."/>
            <person name="Yang X."/>
            <person name="Jeffery I.B."/>
            <person name="Cooney J.C."/>
            <person name="Kagawa T.F."/>
            <person name="Liu W."/>
            <person name="Song Y."/>
            <person name="Salvetti E."/>
            <person name="Wrobel A."/>
            <person name="Rasinkangas P."/>
            <person name="Parkhill J."/>
            <person name="Rea M.C."/>
            <person name="O'Sullivan O."/>
            <person name="Ritari J."/>
            <person name="Douillard F.P."/>
            <person name="Paul Ross R."/>
            <person name="Yang R."/>
            <person name="Briner A.E."/>
            <person name="Felis G.E."/>
            <person name="de Vos W.M."/>
            <person name="Barrangou R."/>
            <person name="Klaenhammer T.R."/>
            <person name="Caufield P.W."/>
            <person name="Cui Y."/>
            <person name="Zhang H."/>
            <person name="O'Toole P.W."/>
        </authorList>
    </citation>
    <scope>NUCLEOTIDE SEQUENCE [LARGE SCALE GENOMIC DNA]</scope>
    <source>
        <strain evidence="6 7">DSM 23037</strain>
    </source>
</reference>
<dbReference type="NCBIfam" id="TIGR00696">
    <property type="entry name" value="wecG_tagA_cpsF"/>
    <property type="match status" value="1"/>
</dbReference>
<comment type="pathway">
    <text evidence="5">Cell wall biogenesis; teichoic acid biosynthesis.</text>
</comment>
<dbReference type="EMBL" id="AYZL01000010">
    <property type="protein sequence ID" value="KRN04448.1"/>
    <property type="molecule type" value="Genomic_DNA"/>
</dbReference>
<comment type="function">
    <text evidence="5">Catalyzes the conversion of GlcNAc-PP-undecaprenol into ManNAc-GlcNAc-PP-undecaprenol, the first committed lipid intermediate in the de novo synthesis of teichoic acid.</text>
</comment>
<dbReference type="Pfam" id="PF03808">
    <property type="entry name" value="Glyco_tran_WecG"/>
    <property type="match status" value="1"/>
</dbReference>
<dbReference type="STRING" id="1423744.FC86_GL000125"/>
<accession>A0A0R2DK08</accession>
<organism evidence="6 7">
    <name type="scientific">Holzapfeliella floricola DSM 23037 = JCM 16512</name>
    <dbReference type="NCBI Taxonomy" id="1423744"/>
    <lineage>
        <taxon>Bacteria</taxon>
        <taxon>Bacillati</taxon>
        <taxon>Bacillota</taxon>
        <taxon>Bacilli</taxon>
        <taxon>Lactobacillales</taxon>
        <taxon>Lactobacillaceae</taxon>
        <taxon>Holzapfeliella</taxon>
    </lineage>
</organism>
<dbReference type="GO" id="GO:0047244">
    <property type="term" value="F:N-acetylglucosaminyldiphosphoundecaprenol N-acetyl-beta-D-mannosaminyltransferase activity"/>
    <property type="evidence" value="ECO:0007669"/>
    <property type="project" value="UniProtKB-UniRule"/>
</dbReference>
<dbReference type="AlphaFoldDB" id="A0A0R2DK08"/>
<dbReference type="GO" id="GO:0071555">
    <property type="term" value="P:cell wall organization"/>
    <property type="evidence" value="ECO:0007669"/>
    <property type="project" value="UniProtKB-KW"/>
</dbReference>
<dbReference type="GO" id="GO:0019350">
    <property type="term" value="P:teichoic acid biosynthetic process"/>
    <property type="evidence" value="ECO:0007669"/>
    <property type="project" value="UniProtKB-UniRule"/>
</dbReference>
<evidence type="ECO:0000256" key="4">
    <source>
        <dbReference type="ARBA" id="ARBA00023316"/>
    </source>
</evidence>
<keyword evidence="1 5" id="KW-0328">Glycosyltransferase</keyword>
<evidence type="ECO:0000313" key="6">
    <source>
        <dbReference type="EMBL" id="KRN04448.1"/>
    </source>
</evidence>
<protein>
    <recommendedName>
        <fullName evidence="5">N-acetylglucosaminyldiphosphoundecaprenol N-acetyl-beta-D-mannosaminyltransferase</fullName>
        <ecNumber evidence="5">2.4.1.187</ecNumber>
    </recommendedName>
    <alternativeName>
        <fullName evidence="5">N-acetylmannosaminyltransferase</fullName>
    </alternativeName>
    <alternativeName>
        <fullName evidence="5">UDP-N-acetylmannosamine transferase</fullName>
    </alternativeName>
    <alternativeName>
        <fullName evidence="5">UDP-N-acetylmannosamine:N-acetylglucosaminyl pyrophosphorylundecaprenol N-acetylmannosaminyltransferase</fullName>
    </alternativeName>
</protein>
<name>A0A0R2DK08_9LACO</name>
<keyword evidence="7" id="KW-1185">Reference proteome</keyword>
<comment type="catalytic activity">
    <reaction evidence="5">
        <text>UDP-N-acetyl-alpha-D-mannosamine + N-acetyl-alpha-D-glucosaminyl-di-trans,octa-cis-undecaprenyl diphosphate = N-acetyl-beta-D-mannosaminyl-(1-&gt;4)-N-acetyl-alpha-D-glucosaminyl di-trans,octa-cis-undecaprenyl diphosphate + UDP + H(+)</text>
        <dbReference type="Rhea" id="RHEA:16053"/>
        <dbReference type="ChEBI" id="CHEBI:15378"/>
        <dbReference type="ChEBI" id="CHEBI:58223"/>
        <dbReference type="ChEBI" id="CHEBI:62959"/>
        <dbReference type="ChEBI" id="CHEBI:68623"/>
        <dbReference type="ChEBI" id="CHEBI:132210"/>
        <dbReference type="EC" id="2.4.1.187"/>
    </reaction>
</comment>
<dbReference type="RefSeq" id="WP_056974313.1">
    <property type="nucleotide sequence ID" value="NZ_AYZL01000010.1"/>
</dbReference>
<dbReference type="HAMAP" id="MF_02070">
    <property type="entry name" value="TagA_TarA"/>
    <property type="match status" value="1"/>
</dbReference>
<dbReference type="InterPro" id="IPR004629">
    <property type="entry name" value="WecG_TagA_CpsF"/>
</dbReference>
<gene>
    <name evidence="6" type="ORF">FC86_GL000125</name>
</gene>
<proteinExistence type="inferred from homology"/>
<comment type="caution">
    <text evidence="6">The sequence shown here is derived from an EMBL/GenBank/DDBJ whole genome shotgun (WGS) entry which is preliminary data.</text>
</comment>
<keyword evidence="4 5" id="KW-0961">Cell wall biogenesis/degradation</keyword>
<dbReference type="PANTHER" id="PTHR34136:SF1">
    <property type="entry name" value="UDP-N-ACETYL-D-MANNOSAMINURONIC ACID TRANSFERASE"/>
    <property type="match status" value="1"/>
</dbReference>
<evidence type="ECO:0000256" key="3">
    <source>
        <dbReference type="ARBA" id="ARBA00022944"/>
    </source>
</evidence>
<sequence length="246" mass="28270">MSKVDVLGVQFDNYSEEEFRQKILAQFSEKKPTFVVTANPEIVMKARENQKLLQMINEADFVTPDGIGVIKAANMLQTPLSERVTGYDLFEFFMKQANRKEYRVYLVGAKPEVITAVNKKVQTKYPHIHLVGLKDGYFEESIEVVAEEIYQAKPDFVFAALGFPKQEQLLNLLKKLELPAVMMGVGGSFDVFSGQIKRAPKLFQKLHLEWLYRALRNPSRFKRLLIIPRFLKAVKKQVKANENTSH</sequence>
<comment type="similarity">
    <text evidence="5">Belongs to the glycosyltransferase 26 family. TagA/TarA subfamily.</text>
</comment>
<dbReference type="CDD" id="cd06533">
    <property type="entry name" value="Glyco_transf_WecG_TagA"/>
    <property type="match status" value="1"/>
</dbReference>
<dbReference type="PANTHER" id="PTHR34136">
    <property type="match status" value="1"/>
</dbReference>
<dbReference type="PATRIC" id="fig|1423744.4.peg.129"/>
<evidence type="ECO:0000313" key="7">
    <source>
        <dbReference type="Proteomes" id="UP000051378"/>
    </source>
</evidence>
<dbReference type="Proteomes" id="UP000051378">
    <property type="component" value="Unassembled WGS sequence"/>
</dbReference>
<evidence type="ECO:0000256" key="2">
    <source>
        <dbReference type="ARBA" id="ARBA00022679"/>
    </source>
</evidence>
<keyword evidence="3 5" id="KW-0777">Teichoic acid biosynthesis</keyword>
<evidence type="ECO:0000256" key="1">
    <source>
        <dbReference type="ARBA" id="ARBA00022676"/>
    </source>
</evidence>
<keyword evidence="2 5" id="KW-0808">Transferase</keyword>
<evidence type="ECO:0000256" key="5">
    <source>
        <dbReference type="HAMAP-Rule" id="MF_02070"/>
    </source>
</evidence>
<dbReference type="OrthoDB" id="9771846at2"/>
<dbReference type="InterPro" id="IPR034714">
    <property type="entry name" value="TagA_TarA"/>
</dbReference>